<protein>
    <submittedName>
        <fullName evidence="1">Photosystem I light harvesting complex gene 3</fullName>
    </submittedName>
</protein>
<sequence>MPEKLIFPRKSGPTRTKPLVPPTVLLVRFQIGNHGEFLRITPAASVRFVAMSSLVVIFHAQNRLQRLELAMILVSLAAHKRARVPLDKNLLGTRFFMGLRQCSRSFVLIPMTPHVHA</sequence>
<accession>A0A5A7P4M2</accession>
<dbReference type="Proteomes" id="UP000325081">
    <property type="component" value="Unassembled WGS sequence"/>
</dbReference>
<reference evidence="2" key="1">
    <citation type="journal article" date="2019" name="Curr. Biol.">
        <title>Genome Sequence of Striga asiatica Provides Insight into the Evolution of Plant Parasitism.</title>
        <authorList>
            <person name="Yoshida S."/>
            <person name="Kim S."/>
            <person name="Wafula E.K."/>
            <person name="Tanskanen J."/>
            <person name="Kim Y.M."/>
            <person name="Honaas L."/>
            <person name="Yang Z."/>
            <person name="Spallek T."/>
            <person name="Conn C.E."/>
            <person name="Ichihashi Y."/>
            <person name="Cheong K."/>
            <person name="Cui S."/>
            <person name="Der J.P."/>
            <person name="Gundlach H."/>
            <person name="Jiao Y."/>
            <person name="Hori C."/>
            <person name="Ishida J.K."/>
            <person name="Kasahara H."/>
            <person name="Kiba T."/>
            <person name="Kim M.S."/>
            <person name="Koo N."/>
            <person name="Laohavisit A."/>
            <person name="Lee Y.H."/>
            <person name="Lumba S."/>
            <person name="McCourt P."/>
            <person name="Mortimer J.C."/>
            <person name="Mutuku J.M."/>
            <person name="Nomura T."/>
            <person name="Sasaki-Sekimoto Y."/>
            <person name="Seto Y."/>
            <person name="Wang Y."/>
            <person name="Wakatake T."/>
            <person name="Sakakibara H."/>
            <person name="Demura T."/>
            <person name="Yamaguchi S."/>
            <person name="Yoneyama K."/>
            <person name="Manabe R.I."/>
            <person name="Nelson D.C."/>
            <person name="Schulman A.H."/>
            <person name="Timko M.P."/>
            <person name="dePamphilis C.W."/>
            <person name="Choi D."/>
            <person name="Shirasu K."/>
        </authorList>
    </citation>
    <scope>NUCLEOTIDE SEQUENCE [LARGE SCALE GENOMIC DNA]</scope>
    <source>
        <strain evidence="2">cv. UVA1</strain>
    </source>
</reference>
<gene>
    <name evidence="1" type="ORF">STAS_03214</name>
</gene>
<proteinExistence type="predicted"/>
<evidence type="ECO:0000313" key="1">
    <source>
        <dbReference type="EMBL" id="GER27484.1"/>
    </source>
</evidence>
<comment type="caution">
    <text evidence="1">The sequence shown here is derived from an EMBL/GenBank/DDBJ whole genome shotgun (WGS) entry which is preliminary data.</text>
</comment>
<dbReference type="AlphaFoldDB" id="A0A5A7P4M2"/>
<organism evidence="1 2">
    <name type="scientific">Striga asiatica</name>
    <name type="common">Asiatic witchweed</name>
    <name type="synonym">Buchnera asiatica</name>
    <dbReference type="NCBI Taxonomy" id="4170"/>
    <lineage>
        <taxon>Eukaryota</taxon>
        <taxon>Viridiplantae</taxon>
        <taxon>Streptophyta</taxon>
        <taxon>Embryophyta</taxon>
        <taxon>Tracheophyta</taxon>
        <taxon>Spermatophyta</taxon>
        <taxon>Magnoliopsida</taxon>
        <taxon>eudicotyledons</taxon>
        <taxon>Gunneridae</taxon>
        <taxon>Pentapetalae</taxon>
        <taxon>asterids</taxon>
        <taxon>lamiids</taxon>
        <taxon>Lamiales</taxon>
        <taxon>Orobanchaceae</taxon>
        <taxon>Buchnereae</taxon>
        <taxon>Striga</taxon>
    </lineage>
</organism>
<dbReference type="EMBL" id="BKCP01002002">
    <property type="protein sequence ID" value="GER27484.1"/>
    <property type="molecule type" value="Genomic_DNA"/>
</dbReference>
<name>A0A5A7P4M2_STRAF</name>
<evidence type="ECO:0000313" key="2">
    <source>
        <dbReference type="Proteomes" id="UP000325081"/>
    </source>
</evidence>
<keyword evidence="2" id="KW-1185">Reference proteome</keyword>